<comment type="caution">
    <text evidence="2">The sequence shown here is derived from an EMBL/GenBank/DDBJ whole genome shotgun (WGS) entry which is preliminary data.</text>
</comment>
<keyword evidence="3" id="KW-1185">Reference proteome</keyword>
<dbReference type="InterPro" id="IPR014710">
    <property type="entry name" value="RmlC-like_jellyroll"/>
</dbReference>
<accession>A0ABW2Q3M2</accession>
<evidence type="ECO:0000313" key="2">
    <source>
        <dbReference type="EMBL" id="MFC7394665.1"/>
    </source>
</evidence>
<gene>
    <name evidence="2" type="ORF">ACFQRG_17215</name>
</gene>
<dbReference type="Proteomes" id="UP001596505">
    <property type="component" value="Unassembled WGS sequence"/>
</dbReference>
<dbReference type="InterPro" id="IPR011051">
    <property type="entry name" value="RmlC_Cupin_sf"/>
</dbReference>
<dbReference type="Gene3D" id="2.60.120.10">
    <property type="entry name" value="Jelly Rolls"/>
    <property type="match status" value="1"/>
</dbReference>
<name>A0ABW2Q3M2_9BACL</name>
<proteinExistence type="predicted"/>
<protein>
    <submittedName>
        <fullName evidence="2">Cupin domain-containing protein</fullName>
    </submittedName>
</protein>
<reference evidence="3" key="1">
    <citation type="journal article" date="2019" name="Int. J. Syst. Evol. Microbiol.">
        <title>The Global Catalogue of Microorganisms (GCM) 10K type strain sequencing project: providing services to taxonomists for standard genome sequencing and annotation.</title>
        <authorList>
            <consortium name="The Broad Institute Genomics Platform"/>
            <consortium name="The Broad Institute Genome Sequencing Center for Infectious Disease"/>
            <person name="Wu L."/>
            <person name="Ma J."/>
        </authorList>
    </citation>
    <scope>NUCLEOTIDE SEQUENCE [LARGE SCALE GENOMIC DNA]</scope>
    <source>
        <strain evidence="3">CGMCC 1.16305</strain>
    </source>
</reference>
<feature type="domain" description="Cupin type-2" evidence="1">
    <location>
        <begin position="2"/>
        <end position="45"/>
    </location>
</feature>
<dbReference type="InterPro" id="IPR013096">
    <property type="entry name" value="Cupin_2"/>
</dbReference>
<dbReference type="CDD" id="cd02209">
    <property type="entry name" value="cupin_XRE_C"/>
    <property type="match status" value="1"/>
</dbReference>
<organism evidence="2 3">
    <name type="scientific">Scopulibacillus cellulosilyticus</name>
    <dbReference type="NCBI Taxonomy" id="2665665"/>
    <lineage>
        <taxon>Bacteria</taxon>
        <taxon>Bacillati</taxon>
        <taxon>Bacillota</taxon>
        <taxon>Bacilli</taxon>
        <taxon>Bacillales</taxon>
        <taxon>Sporolactobacillaceae</taxon>
        <taxon>Scopulibacillus</taxon>
    </lineage>
</organism>
<dbReference type="SUPFAM" id="SSF51182">
    <property type="entry name" value="RmlC-like cupins"/>
    <property type="match status" value="1"/>
</dbReference>
<dbReference type="Pfam" id="PF07883">
    <property type="entry name" value="Cupin_2"/>
    <property type="match status" value="1"/>
</dbReference>
<evidence type="ECO:0000259" key="1">
    <source>
        <dbReference type="Pfam" id="PF07883"/>
    </source>
</evidence>
<dbReference type="EMBL" id="JBHTCO010000036">
    <property type="protein sequence ID" value="MFC7394665.1"/>
    <property type="molecule type" value="Genomic_DNA"/>
</dbReference>
<dbReference type="RefSeq" id="WP_380968334.1">
    <property type="nucleotide sequence ID" value="NZ_JBHTCO010000036.1"/>
</dbReference>
<sequence length="51" mass="5745">MSGSIDIIVEGCKHHLEQFDSIRFQADCKHTYINSSDAPAILFCMLAYPRA</sequence>
<evidence type="ECO:0000313" key="3">
    <source>
        <dbReference type="Proteomes" id="UP001596505"/>
    </source>
</evidence>